<dbReference type="InterPro" id="IPR037066">
    <property type="entry name" value="Plug_dom_sf"/>
</dbReference>
<dbReference type="InterPro" id="IPR023997">
    <property type="entry name" value="TonB-dep_OMP_SusC/RagA_CS"/>
</dbReference>
<evidence type="ECO:0000256" key="4">
    <source>
        <dbReference type="ARBA" id="ARBA00022692"/>
    </source>
</evidence>
<dbReference type="Pfam" id="PF00593">
    <property type="entry name" value="TonB_dep_Rec_b-barrel"/>
    <property type="match status" value="1"/>
</dbReference>
<dbReference type="Gene3D" id="2.170.130.10">
    <property type="entry name" value="TonB-dependent receptor, plug domain"/>
    <property type="match status" value="1"/>
</dbReference>
<keyword evidence="3 8" id="KW-1134">Transmembrane beta strand</keyword>
<dbReference type="InterPro" id="IPR012910">
    <property type="entry name" value="Plug_dom"/>
</dbReference>
<evidence type="ECO:0000256" key="8">
    <source>
        <dbReference type="PROSITE-ProRule" id="PRU01360"/>
    </source>
</evidence>
<dbReference type="Gene3D" id="2.60.40.1120">
    <property type="entry name" value="Carboxypeptidase-like, regulatory domain"/>
    <property type="match status" value="1"/>
</dbReference>
<dbReference type="Pfam" id="PF13715">
    <property type="entry name" value="CarbopepD_reg_2"/>
    <property type="match status" value="1"/>
</dbReference>
<dbReference type="InterPro" id="IPR008969">
    <property type="entry name" value="CarboxyPept-like_regulatory"/>
</dbReference>
<evidence type="ECO:0000256" key="9">
    <source>
        <dbReference type="RuleBase" id="RU003357"/>
    </source>
</evidence>
<keyword evidence="2 8" id="KW-0813">Transport</keyword>
<evidence type="ECO:0000256" key="7">
    <source>
        <dbReference type="ARBA" id="ARBA00023237"/>
    </source>
</evidence>
<reference evidence="12" key="1">
    <citation type="submission" date="2022-10" db="EMBL/GenBank/DDBJ databases">
        <title>Chitinophaga sp. nov., isolated from soil.</title>
        <authorList>
            <person name="Jeon C.O."/>
        </authorList>
    </citation>
    <scope>NUCLEOTIDE SEQUENCE</scope>
    <source>
        <strain evidence="12">R8</strain>
    </source>
</reference>
<evidence type="ECO:0000256" key="2">
    <source>
        <dbReference type="ARBA" id="ARBA00022448"/>
    </source>
</evidence>
<name>A0ABY6IWD3_9BACT</name>
<dbReference type="RefSeq" id="WP_264280071.1">
    <property type="nucleotide sequence ID" value="NZ_CP107006.1"/>
</dbReference>
<dbReference type="SUPFAM" id="SSF56935">
    <property type="entry name" value="Porins"/>
    <property type="match status" value="1"/>
</dbReference>
<keyword evidence="12" id="KW-0675">Receptor</keyword>
<gene>
    <name evidence="12" type="ORF">MKQ68_16490</name>
</gene>
<dbReference type="PROSITE" id="PS52016">
    <property type="entry name" value="TONB_DEPENDENT_REC_3"/>
    <property type="match status" value="1"/>
</dbReference>
<dbReference type="InterPro" id="IPR000531">
    <property type="entry name" value="Beta-barrel_TonB"/>
</dbReference>
<evidence type="ECO:0000259" key="10">
    <source>
        <dbReference type="Pfam" id="PF00593"/>
    </source>
</evidence>
<protein>
    <submittedName>
        <fullName evidence="12">TonB-dependent receptor</fullName>
    </submittedName>
</protein>
<dbReference type="SUPFAM" id="SSF49464">
    <property type="entry name" value="Carboxypeptidase regulatory domain-like"/>
    <property type="match status" value="1"/>
</dbReference>
<keyword evidence="7 8" id="KW-0998">Cell outer membrane</keyword>
<dbReference type="Pfam" id="PF07715">
    <property type="entry name" value="Plug"/>
    <property type="match status" value="1"/>
</dbReference>
<feature type="domain" description="TonB-dependent receptor-like beta-barrel" evidence="10">
    <location>
        <begin position="408"/>
        <end position="870"/>
    </location>
</feature>
<keyword evidence="13" id="KW-1185">Reference proteome</keyword>
<proteinExistence type="inferred from homology"/>
<dbReference type="InterPro" id="IPR036942">
    <property type="entry name" value="Beta-barrel_TonB_sf"/>
</dbReference>
<accession>A0ABY6IWD3</accession>
<keyword evidence="6 8" id="KW-0472">Membrane</keyword>
<evidence type="ECO:0000256" key="3">
    <source>
        <dbReference type="ARBA" id="ARBA00022452"/>
    </source>
</evidence>
<dbReference type="InterPro" id="IPR023996">
    <property type="entry name" value="TonB-dep_OMP_SusC/RagA"/>
</dbReference>
<dbReference type="InterPro" id="IPR039426">
    <property type="entry name" value="TonB-dep_rcpt-like"/>
</dbReference>
<dbReference type="Gene3D" id="2.40.170.20">
    <property type="entry name" value="TonB-dependent receptor, beta-barrel domain"/>
    <property type="match status" value="1"/>
</dbReference>
<comment type="similarity">
    <text evidence="8 9">Belongs to the TonB-dependent receptor family.</text>
</comment>
<sequence length="1008" mass="110316">MKKFPQRSLRALSCRYKCPPIPFISGVTLLLVLVSLAATAQQKIAGTVKDSTGEYIIGVSVKLKNTNIGTVTDAQGAFSLSASGANNALIFSYVGYEPKEVAVTGSGPLNVILQPNRQQLSQVNVVAVGYGKQKKAYVTGAVASANLDAVRDAPNTNIIQSLQGNVPGLNVGPVTSAGSTPSISVRGQNTISGNQNVLIILDGVQYNNSLSSINPDDIASIDVLKDASSTAVYGAQAANGVLLITSRRGNANGKPRINLSTSYTTQNPSGNIRPLNREEYLNKVRDLHWDQAYLAPTYTEPNPAFNLANVVDLTMRNGNELVPTNFNWYDAATKNGFINDNQISISGATDKVNYLISGAYTNQSGFIINDLFKRTSLRINLESQATDWLKIGAQTFGSFVNADGAEPRLTAIFQMSPLLTPYNADGSYNPFPFNSVDPSPFLTYDVDDYERHNYLFGNVYAEVNFPFLKGLTYRVNFGNNGRQDKRYFASKYGGGQTGEAYKTNESYYDYTLDNILTYTGNFGKHNILATAVYGAIQRKYETTTATGIGFSNITLGYNNLSLATTQRTTSDGYEESLNYYMGRLNYTYNGRYLLTATVRRDGFSGFAANNKWGTFPSFSAGWILSEENFMKGINFLNYLKLRAGYGIAGNQTQRYFSLDQISSQPAYVFGDGGSTVFGQYISTLANPNLKWERTTETNFGIDFGVLRDRITGTFDYYNRETNDLLFSVQIPNITGYSTINTNVGRIGNKGFELTLNSKNIIGKDFSWNTTFNFSRNKSEVLDLLGGGDLIASNLFIGQPIGAIYGYQTAGIYQLGDEIPAGYFPGTYRVVDYNKDGNVNNLDRYVVGTAEPAYRFSVMNRMQYKDITLTFLVNSIQGGRNGYLAGNTPSIGRSDVNIRNGGIAGIQYWTPSHPNSPYPLFTGAAPTIVPGINESRSFVRLQDITLSYNLPSKIIKKAGIQNLNVYASGKNLVTLTKWKGWDPEITNGGLNPNGRPLLKGYSVGVNITL</sequence>
<evidence type="ECO:0000256" key="1">
    <source>
        <dbReference type="ARBA" id="ARBA00004571"/>
    </source>
</evidence>
<dbReference type="NCBIfam" id="TIGR04057">
    <property type="entry name" value="SusC_RagA_signa"/>
    <property type="match status" value="1"/>
</dbReference>
<evidence type="ECO:0000313" key="12">
    <source>
        <dbReference type="EMBL" id="UYQ91688.1"/>
    </source>
</evidence>
<evidence type="ECO:0000313" key="13">
    <source>
        <dbReference type="Proteomes" id="UP001162741"/>
    </source>
</evidence>
<keyword evidence="5 9" id="KW-0798">TonB box</keyword>
<dbReference type="EMBL" id="CP107006">
    <property type="protein sequence ID" value="UYQ91688.1"/>
    <property type="molecule type" value="Genomic_DNA"/>
</dbReference>
<dbReference type="Proteomes" id="UP001162741">
    <property type="component" value="Chromosome"/>
</dbReference>
<evidence type="ECO:0000256" key="6">
    <source>
        <dbReference type="ARBA" id="ARBA00023136"/>
    </source>
</evidence>
<evidence type="ECO:0000256" key="5">
    <source>
        <dbReference type="ARBA" id="ARBA00023077"/>
    </source>
</evidence>
<keyword evidence="4 8" id="KW-0812">Transmembrane</keyword>
<dbReference type="NCBIfam" id="TIGR04056">
    <property type="entry name" value="OMP_RagA_SusC"/>
    <property type="match status" value="1"/>
</dbReference>
<organism evidence="12 13">
    <name type="scientific">Chitinophaga horti</name>
    <dbReference type="NCBI Taxonomy" id="2920382"/>
    <lineage>
        <taxon>Bacteria</taxon>
        <taxon>Pseudomonadati</taxon>
        <taxon>Bacteroidota</taxon>
        <taxon>Chitinophagia</taxon>
        <taxon>Chitinophagales</taxon>
        <taxon>Chitinophagaceae</taxon>
        <taxon>Chitinophaga</taxon>
    </lineage>
</organism>
<comment type="subcellular location">
    <subcellularLocation>
        <location evidence="1 8">Cell outer membrane</location>
        <topology evidence="1 8">Multi-pass membrane protein</topology>
    </subcellularLocation>
</comment>
<evidence type="ECO:0000259" key="11">
    <source>
        <dbReference type="Pfam" id="PF07715"/>
    </source>
</evidence>
<feature type="domain" description="TonB-dependent receptor plug" evidence="11">
    <location>
        <begin position="137"/>
        <end position="241"/>
    </location>
</feature>